<gene>
    <name evidence="1" type="ORF">GCM10023086_66350</name>
</gene>
<evidence type="ECO:0008006" key="3">
    <source>
        <dbReference type="Google" id="ProtNLM"/>
    </source>
</evidence>
<keyword evidence="2" id="KW-1185">Reference proteome</keyword>
<proteinExistence type="predicted"/>
<evidence type="ECO:0000313" key="1">
    <source>
        <dbReference type="EMBL" id="GAA4334457.1"/>
    </source>
</evidence>
<dbReference type="InterPro" id="IPR027417">
    <property type="entry name" value="P-loop_NTPase"/>
</dbReference>
<name>A0ABP8H524_9ACTN</name>
<sequence>MGRERRAGGHMGFIPLRTVTGTPCRALTHHGHVRLEAITWDRLGDLLAERLLDLKPADGSPWPRIAFDGAPAARPGDLAQRVSEALRIRGRSSLVVGTDGFLRPASVRLEYGHRDVESYYSGWYDTGALWREVFGPLEAGGDGSVLLDLWDPAADRATRSPKVRLPPGGVLLLHGPFLLRHWFPLDLSVHVSLSPGALRRRTPDAEHWTLPAFERYEQESDPAGAADVLVRADDPRHPAWGG</sequence>
<organism evidence="1 2">
    <name type="scientific">Streptomyces venetus</name>
    <dbReference type="NCBI Taxonomy" id="1701086"/>
    <lineage>
        <taxon>Bacteria</taxon>
        <taxon>Bacillati</taxon>
        <taxon>Actinomycetota</taxon>
        <taxon>Actinomycetes</taxon>
        <taxon>Kitasatosporales</taxon>
        <taxon>Streptomycetaceae</taxon>
        <taxon>Streptomyces</taxon>
    </lineage>
</organism>
<dbReference type="Proteomes" id="UP001501115">
    <property type="component" value="Unassembled WGS sequence"/>
</dbReference>
<dbReference type="EMBL" id="BAABET010000012">
    <property type="protein sequence ID" value="GAA4334457.1"/>
    <property type="molecule type" value="Genomic_DNA"/>
</dbReference>
<dbReference type="SUPFAM" id="SSF52540">
    <property type="entry name" value="P-loop containing nucleoside triphosphate hydrolases"/>
    <property type="match status" value="1"/>
</dbReference>
<comment type="caution">
    <text evidence="1">The sequence shown here is derived from an EMBL/GenBank/DDBJ whole genome shotgun (WGS) entry which is preliminary data.</text>
</comment>
<accession>A0ABP8H524</accession>
<protein>
    <recommendedName>
        <fullName evidence="3">Uridine kinase</fullName>
    </recommendedName>
</protein>
<reference evidence="2" key="1">
    <citation type="journal article" date="2019" name="Int. J. Syst. Evol. Microbiol.">
        <title>The Global Catalogue of Microorganisms (GCM) 10K type strain sequencing project: providing services to taxonomists for standard genome sequencing and annotation.</title>
        <authorList>
            <consortium name="The Broad Institute Genomics Platform"/>
            <consortium name="The Broad Institute Genome Sequencing Center for Infectious Disease"/>
            <person name="Wu L."/>
            <person name="Ma J."/>
        </authorList>
    </citation>
    <scope>NUCLEOTIDE SEQUENCE [LARGE SCALE GENOMIC DNA]</scope>
    <source>
        <strain evidence="2">JCM 31290</strain>
    </source>
</reference>
<evidence type="ECO:0000313" key="2">
    <source>
        <dbReference type="Proteomes" id="UP001501115"/>
    </source>
</evidence>
<dbReference type="Gene3D" id="3.40.50.300">
    <property type="entry name" value="P-loop containing nucleotide triphosphate hydrolases"/>
    <property type="match status" value="1"/>
</dbReference>